<dbReference type="InterPro" id="IPR000682">
    <property type="entry name" value="PCMT"/>
</dbReference>
<keyword evidence="5" id="KW-1185">Reference proteome</keyword>
<dbReference type="GO" id="GO:0004719">
    <property type="term" value="F:protein-L-isoaspartate (D-aspartate) O-methyltransferase activity"/>
    <property type="evidence" value="ECO:0007669"/>
    <property type="project" value="InterPro"/>
</dbReference>
<comment type="similarity">
    <text evidence="1">Belongs to the methyltransferase superfamily. L-isoaspartyl/D-aspartyl protein methyltransferase family.</text>
</comment>
<dbReference type="RefSeq" id="WP_282583535.1">
    <property type="nucleotide sequence ID" value="NZ_JAMOIM010000002.1"/>
</dbReference>
<gene>
    <name evidence="4" type="ORF">M8523_03925</name>
</gene>
<dbReference type="Pfam" id="PF01135">
    <property type="entry name" value="PCMT"/>
    <property type="match status" value="1"/>
</dbReference>
<dbReference type="PANTHER" id="PTHR11579">
    <property type="entry name" value="PROTEIN-L-ISOASPARTATE O-METHYLTRANSFERASE"/>
    <property type="match status" value="1"/>
</dbReference>
<dbReference type="AlphaFoldDB" id="A0AA41YYH4"/>
<organism evidence="4 5">
    <name type="scientific">Lichenifustis flavocetrariae</name>
    <dbReference type="NCBI Taxonomy" id="2949735"/>
    <lineage>
        <taxon>Bacteria</taxon>
        <taxon>Pseudomonadati</taxon>
        <taxon>Pseudomonadota</taxon>
        <taxon>Alphaproteobacteria</taxon>
        <taxon>Hyphomicrobiales</taxon>
        <taxon>Lichenihabitantaceae</taxon>
        <taxon>Lichenifustis</taxon>
    </lineage>
</organism>
<dbReference type="GO" id="GO:0005737">
    <property type="term" value="C:cytoplasm"/>
    <property type="evidence" value="ECO:0007669"/>
    <property type="project" value="TreeGrafter"/>
</dbReference>
<reference evidence="4" key="1">
    <citation type="submission" date="2022-05" db="EMBL/GenBank/DDBJ databases">
        <authorList>
            <person name="Pankratov T."/>
        </authorList>
    </citation>
    <scope>NUCLEOTIDE SEQUENCE</scope>
    <source>
        <strain evidence="4">BP6-180914</strain>
    </source>
</reference>
<dbReference type="Gene3D" id="3.40.50.150">
    <property type="entry name" value="Vaccinia Virus protein VP39"/>
    <property type="match status" value="1"/>
</dbReference>
<dbReference type="Proteomes" id="UP001165667">
    <property type="component" value="Unassembled WGS sequence"/>
</dbReference>
<comment type="caution">
    <text evidence="4">The sequence shown here is derived from an EMBL/GenBank/DDBJ whole genome shotgun (WGS) entry which is preliminary data.</text>
</comment>
<dbReference type="InterPro" id="IPR029063">
    <property type="entry name" value="SAM-dependent_MTases_sf"/>
</dbReference>
<evidence type="ECO:0000313" key="4">
    <source>
        <dbReference type="EMBL" id="MCW6507165.1"/>
    </source>
</evidence>
<protein>
    <recommendedName>
        <fullName evidence="2">Protein-L-isoaspartate O-methyltransferase</fullName>
    </recommendedName>
    <alternativeName>
        <fullName evidence="3">Protein L-isoaspartyl methyltransferase</fullName>
    </alternativeName>
</protein>
<dbReference type="EMBL" id="JAMOIM010000002">
    <property type="protein sequence ID" value="MCW6507165.1"/>
    <property type="molecule type" value="Genomic_DNA"/>
</dbReference>
<proteinExistence type="inferred from homology"/>
<dbReference type="SUPFAM" id="SSF53335">
    <property type="entry name" value="S-adenosyl-L-methionine-dependent methyltransferases"/>
    <property type="match status" value="1"/>
</dbReference>
<evidence type="ECO:0000256" key="3">
    <source>
        <dbReference type="ARBA" id="ARBA00030757"/>
    </source>
</evidence>
<dbReference type="PANTHER" id="PTHR11579:SF18">
    <property type="entry name" value="PROTEIN-L-ISOASPARTATE O-METHYLTRANSFERASE"/>
    <property type="match status" value="1"/>
</dbReference>
<sequence length="232" mass="24534">MDQRIGRDPAATLPARRAMVDNQIRTFDVTDQPLLDRFYTIPREFFLPPELADLAYSDAVLTVGSGTKRAQLAPMVLARMLQGAKLELTDRVLVVGGGTGYAAAIVAGLVANVVALESDAALSEQAAAAFQVLGLVNVTAKTGPLIAGDPAGAPFDLIVVPGAVESHCDTLLAQLAARGRMAAIQKTVFDGVRRSGKAVLFERFGADVSTRSLFDSSAPVLEEFRVAETFAF</sequence>
<name>A0AA41YYH4_9HYPH</name>
<accession>A0AA41YYH4</accession>
<evidence type="ECO:0000313" key="5">
    <source>
        <dbReference type="Proteomes" id="UP001165667"/>
    </source>
</evidence>
<evidence type="ECO:0000256" key="1">
    <source>
        <dbReference type="ARBA" id="ARBA00005369"/>
    </source>
</evidence>
<evidence type="ECO:0000256" key="2">
    <source>
        <dbReference type="ARBA" id="ARBA00013346"/>
    </source>
</evidence>